<keyword evidence="5 8" id="KW-0687">Ribonucleoprotein</keyword>
<comment type="similarity">
    <text evidence="1 8">Belongs to the universal ribosomal protein uS8 family.</text>
</comment>
<keyword evidence="2 8" id="KW-0699">rRNA-binding</keyword>
<evidence type="ECO:0000256" key="5">
    <source>
        <dbReference type="ARBA" id="ARBA00023274"/>
    </source>
</evidence>
<evidence type="ECO:0000256" key="3">
    <source>
        <dbReference type="ARBA" id="ARBA00022884"/>
    </source>
</evidence>
<dbReference type="EMBL" id="VTOW01000002">
    <property type="protein sequence ID" value="NKE71054.1"/>
    <property type="molecule type" value="Genomic_DNA"/>
</dbReference>
<dbReference type="AlphaFoldDB" id="A0A7X6DPR8"/>
<dbReference type="HAMAP" id="MF_01302_B">
    <property type="entry name" value="Ribosomal_uS8_B"/>
    <property type="match status" value="1"/>
</dbReference>
<evidence type="ECO:0000256" key="1">
    <source>
        <dbReference type="ARBA" id="ARBA00006471"/>
    </source>
</evidence>
<dbReference type="GO" id="GO:0019843">
    <property type="term" value="F:rRNA binding"/>
    <property type="evidence" value="ECO:0007669"/>
    <property type="project" value="UniProtKB-UniRule"/>
</dbReference>
<keyword evidence="4 8" id="KW-0689">Ribosomal protein</keyword>
<dbReference type="NCBIfam" id="NF001109">
    <property type="entry name" value="PRK00136.1"/>
    <property type="match status" value="1"/>
</dbReference>
<dbReference type="InterPro" id="IPR000630">
    <property type="entry name" value="Ribosomal_uS8"/>
</dbReference>
<dbReference type="InterPro" id="IPR035987">
    <property type="entry name" value="Ribosomal_uS8_sf"/>
</dbReference>
<organism evidence="9 10">
    <name type="scientific">Candidatus Manganitrophus noduliformans</name>
    <dbReference type="NCBI Taxonomy" id="2606439"/>
    <lineage>
        <taxon>Bacteria</taxon>
        <taxon>Pseudomonadati</taxon>
        <taxon>Nitrospirota</taxon>
        <taxon>Nitrospiria</taxon>
        <taxon>Candidatus Troglogloeales</taxon>
        <taxon>Candidatus Manganitrophaceae</taxon>
        <taxon>Candidatus Manganitrophus</taxon>
    </lineage>
</organism>
<evidence type="ECO:0000256" key="6">
    <source>
        <dbReference type="ARBA" id="ARBA00035258"/>
    </source>
</evidence>
<accession>A0A7X6DPR8</accession>
<dbReference type="GO" id="GO:0003735">
    <property type="term" value="F:structural constituent of ribosome"/>
    <property type="evidence" value="ECO:0007669"/>
    <property type="project" value="InterPro"/>
</dbReference>
<name>A0A7X6DPR8_9BACT</name>
<dbReference type="Gene3D" id="3.30.1370.30">
    <property type="match status" value="1"/>
</dbReference>
<dbReference type="PANTHER" id="PTHR11758">
    <property type="entry name" value="40S RIBOSOMAL PROTEIN S15A"/>
    <property type="match status" value="1"/>
</dbReference>
<keyword evidence="3 8" id="KW-0694">RNA-binding</keyword>
<dbReference type="Proteomes" id="UP000534783">
    <property type="component" value="Unassembled WGS sequence"/>
</dbReference>
<keyword evidence="10" id="KW-1185">Reference proteome</keyword>
<comment type="subunit">
    <text evidence="7 8">Part of the 30S ribosomal subunit. Contacts proteins S5 and S12.</text>
</comment>
<dbReference type="Pfam" id="PF00410">
    <property type="entry name" value="Ribosomal_S8"/>
    <property type="match status" value="1"/>
</dbReference>
<sequence length="130" mass="14744">MTDPISDMLTRIRNAKMRKHEVVDIPLSKLKVELARILKEEGFIRNYRVVGESVKKNLRVYLKYVENDEPVISDLQRVSKPGRRVYVGKDQIPSVKGGIGVAILSTSKGLMTDQKSREAKVGGEVLCYIW</sequence>
<gene>
    <name evidence="8 9" type="primary">rpsH</name>
    <name evidence="9" type="ORF">MNODULE_09915</name>
</gene>
<evidence type="ECO:0000313" key="10">
    <source>
        <dbReference type="Proteomes" id="UP000534783"/>
    </source>
</evidence>
<dbReference type="SUPFAM" id="SSF56047">
    <property type="entry name" value="Ribosomal protein S8"/>
    <property type="match status" value="1"/>
</dbReference>
<protein>
    <recommendedName>
        <fullName evidence="6 8">Small ribosomal subunit protein uS8</fullName>
    </recommendedName>
</protein>
<reference evidence="9 10" key="1">
    <citation type="journal article" date="2020" name="Nature">
        <title>Bacterial chemolithoautotrophy via manganese oxidation.</title>
        <authorList>
            <person name="Yu H."/>
            <person name="Leadbetter J.R."/>
        </authorList>
    </citation>
    <scope>NUCLEOTIDE SEQUENCE [LARGE SCALE GENOMIC DNA]</scope>
    <source>
        <strain evidence="9 10">Mn-1</strain>
    </source>
</reference>
<evidence type="ECO:0000256" key="7">
    <source>
        <dbReference type="ARBA" id="ARBA00046740"/>
    </source>
</evidence>
<dbReference type="GO" id="GO:0005737">
    <property type="term" value="C:cytoplasm"/>
    <property type="evidence" value="ECO:0007669"/>
    <property type="project" value="UniProtKB-ARBA"/>
</dbReference>
<dbReference type="RefSeq" id="WP_168059397.1">
    <property type="nucleotide sequence ID" value="NZ_VTOW01000002.1"/>
</dbReference>
<evidence type="ECO:0000313" key="9">
    <source>
        <dbReference type="EMBL" id="NKE71054.1"/>
    </source>
</evidence>
<dbReference type="FunFam" id="3.30.1370.30:FF:000002">
    <property type="entry name" value="30S ribosomal protein S8"/>
    <property type="match status" value="1"/>
</dbReference>
<dbReference type="FunFam" id="3.30.1490.10:FF:000001">
    <property type="entry name" value="30S ribosomal protein S8"/>
    <property type="match status" value="1"/>
</dbReference>
<proteinExistence type="inferred from homology"/>
<dbReference type="GO" id="GO:0005840">
    <property type="term" value="C:ribosome"/>
    <property type="evidence" value="ECO:0007669"/>
    <property type="project" value="UniProtKB-KW"/>
</dbReference>
<evidence type="ECO:0000256" key="8">
    <source>
        <dbReference type="HAMAP-Rule" id="MF_01302"/>
    </source>
</evidence>
<comment type="caution">
    <text evidence="9">The sequence shown here is derived from an EMBL/GenBank/DDBJ whole genome shotgun (WGS) entry which is preliminary data.</text>
</comment>
<evidence type="ECO:0000256" key="4">
    <source>
        <dbReference type="ARBA" id="ARBA00022980"/>
    </source>
</evidence>
<dbReference type="GO" id="GO:1990904">
    <property type="term" value="C:ribonucleoprotein complex"/>
    <property type="evidence" value="ECO:0007669"/>
    <property type="project" value="UniProtKB-KW"/>
</dbReference>
<dbReference type="GO" id="GO:0006412">
    <property type="term" value="P:translation"/>
    <property type="evidence" value="ECO:0007669"/>
    <property type="project" value="UniProtKB-UniRule"/>
</dbReference>
<comment type="function">
    <text evidence="8">One of the primary rRNA binding proteins, it binds directly to 16S rRNA central domain where it helps coordinate assembly of the platform of the 30S subunit.</text>
</comment>
<dbReference type="Gene3D" id="3.30.1490.10">
    <property type="match status" value="1"/>
</dbReference>
<evidence type="ECO:0000256" key="2">
    <source>
        <dbReference type="ARBA" id="ARBA00022730"/>
    </source>
</evidence>